<comment type="caution">
    <text evidence="2">The sequence shown here is derived from an EMBL/GenBank/DDBJ whole genome shotgun (WGS) entry which is preliminary data.</text>
</comment>
<dbReference type="InterPro" id="IPR005025">
    <property type="entry name" value="FMN_Rdtase-like_dom"/>
</dbReference>
<dbReference type="GO" id="GO:0005829">
    <property type="term" value="C:cytosol"/>
    <property type="evidence" value="ECO:0007669"/>
    <property type="project" value="TreeGrafter"/>
</dbReference>
<dbReference type="InterPro" id="IPR050712">
    <property type="entry name" value="NAD(P)H-dep_reductase"/>
</dbReference>
<dbReference type="EMBL" id="WTUW01000002">
    <property type="protein sequence ID" value="MZR30393.1"/>
    <property type="molecule type" value="Genomic_DNA"/>
</dbReference>
<feature type="domain" description="NADPH-dependent FMN reductase-like" evidence="1">
    <location>
        <begin position="4"/>
        <end position="145"/>
    </location>
</feature>
<dbReference type="Pfam" id="PF03358">
    <property type="entry name" value="FMN_red"/>
    <property type="match status" value="1"/>
</dbReference>
<protein>
    <submittedName>
        <fullName evidence="2">NADPH-dependent oxidoreductase</fullName>
    </submittedName>
</protein>
<dbReference type="GO" id="GO:0016491">
    <property type="term" value="F:oxidoreductase activity"/>
    <property type="evidence" value="ECO:0007669"/>
    <property type="project" value="InterPro"/>
</dbReference>
<dbReference type="AlphaFoldDB" id="A0A6L8W776"/>
<keyword evidence="3" id="KW-1185">Reference proteome</keyword>
<dbReference type="RefSeq" id="WP_161314980.1">
    <property type="nucleotide sequence ID" value="NZ_WTUW01000002.1"/>
</dbReference>
<dbReference type="Gene3D" id="3.40.50.360">
    <property type="match status" value="1"/>
</dbReference>
<evidence type="ECO:0000259" key="1">
    <source>
        <dbReference type="Pfam" id="PF03358"/>
    </source>
</evidence>
<dbReference type="InterPro" id="IPR029039">
    <property type="entry name" value="Flavoprotein-like_sf"/>
</dbReference>
<dbReference type="PANTHER" id="PTHR30543">
    <property type="entry name" value="CHROMATE REDUCTASE"/>
    <property type="match status" value="1"/>
</dbReference>
<dbReference type="SUPFAM" id="SSF52218">
    <property type="entry name" value="Flavoproteins"/>
    <property type="match status" value="1"/>
</dbReference>
<proteinExistence type="predicted"/>
<organism evidence="2 3">
    <name type="scientific">Sneathiella litorea</name>
    <dbReference type="NCBI Taxonomy" id="2606216"/>
    <lineage>
        <taxon>Bacteria</taxon>
        <taxon>Pseudomonadati</taxon>
        <taxon>Pseudomonadota</taxon>
        <taxon>Alphaproteobacteria</taxon>
        <taxon>Sneathiellales</taxon>
        <taxon>Sneathiellaceae</taxon>
        <taxon>Sneathiella</taxon>
    </lineage>
</organism>
<dbReference type="PANTHER" id="PTHR30543:SF31">
    <property type="entry name" value="NADPH-DEPENDENT AZOREDUCTASE AZR"/>
    <property type="match status" value="1"/>
</dbReference>
<reference evidence="2 3" key="1">
    <citation type="submission" date="2019-12" db="EMBL/GenBank/DDBJ databases">
        <title>Snethiella sp. nov. sp. isolated from sea sand.</title>
        <authorList>
            <person name="Kim J."/>
            <person name="Jeong S.E."/>
            <person name="Jung H.S."/>
            <person name="Jeon C.O."/>
        </authorList>
    </citation>
    <scope>NUCLEOTIDE SEQUENCE [LARGE SCALE GENOMIC DNA]</scope>
    <source>
        <strain evidence="2 3">DP05</strain>
    </source>
</reference>
<evidence type="ECO:0000313" key="3">
    <source>
        <dbReference type="Proteomes" id="UP000476030"/>
    </source>
</evidence>
<accession>A0A6L8W776</accession>
<dbReference type="GO" id="GO:0010181">
    <property type="term" value="F:FMN binding"/>
    <property type="evidence" value="ECO:0007669"/>
    <property type="project" value="TreeGrafter"/>
</dbReference>
<name>A0A6L8W776_9PROT</name>
<dbReference type="Proteomes" id="UP000476030">
    <property type="component" value="Unassembled WGS sequence"/>
</dbReference>
<sequence>MSVVKIGVVIGSIRENSQSDRIGKYINLLLSNMNVNIQVEYFSLRDLDIPLWNEEKWESGSDLKKFWKPISDRLKSCTGFVVISPEWAGMSPPHLKNFLLMCDSGELAHKPAQLIGISSGMGGAYPVAELRMSGYKNNFLWWMPDHMILRQVESLFVSTPPSDLDTRLTARLNYGLEFLVETAKAMQPVREKVQNLKLYKNGM</sequence>
<gene>
    <name evidence="2" type="ORF">GQE98_07060</name>
</gene>
<evidence type="ECO:0000313" key="2">
    <source>
        <dbReference type="EMBL" id="MZR30393.1"/>
    </source>
</evidence>